<dbReference type="InterPro" id="IPR014031">
    <property type="entry name" value="Ketoacyl_synth_C"/>
</dbReference>
<dbReference type="Pfam" id="PF00109">
    <property type="entry name" value="ketoacyl-synt"/>
    <property type="match status" value="1"/>
</dbReference>
<keyword evidence="10" id="KW-0472">Membrane</keyword>
<dbReference type="Proteomes" id="UP000643403">
    <property type="component" value="Unassembled WGS sequence"/>
</dbReference>
<feature type="domain" description="Ketosynthase family 3 (KS3)" evidence="15">
    <location>
        <begin position="14"/>
        <end position="419"/>
    </location>
</feature>
<evidence type="ECO:0000256" key="4">
    <source>
        <dbReference type="ARBA" id="ARBA00022458"/>
    </source>
</evidence>
<dbReference type="PANTHER" id="PTHR11712">
    <property type="entry name" value="POLYKETIDE SYNTHASE-RELATED"/>
    <property type="match status" value="1"/>
</dbReference>
<comment type="caution">
    <text evidence="16">The sequence shown here is derived from an EMBL/GenBank/DDBJ whole genome shotgun (WGS) entry which is preliminary data.</text>
</comment>
<comment type="similarity">
    <text evidence="3 14">Belongs to the thiolase-like superfamily. Beta-ketoacyl-ACP synthases family.</text>
</comment>
<evidence type="ECO:0000256" key="9">
    <source>
        <dbReference type="ARBA" id="ARBA00022989"/>
    </source>
</evidence>
<proteinExistence type="inferred from homology"/>
<keyword evidence="5" id="KW-1003">Cell membrane</keyword>
<evidence type="ECO:0000259" key="15">
    <source>
        <dbReference type="PROSITE" id="PS52004"/>
    </source>
</evidence>
<name>A0ABQ3BWG3_9GAMM</name>
<organism evidence="16 17">
    <name type="scientific">Cognatilysobacter xinjiangensis</name>
    <dbReference type="NCBI Taxonomy" id="546892"/>
    <lineage>
        <taxon>Bacteria</taxon>
        <taxon>Pseudomonadati</taxon>
        <taxon>Pseudomonadota</taxon>
        <taxon>Gammaproteobacteria</taxon>
        <taxon>Lysobacterales</taxon>
        <taxon>Lysobacteraceae</taxon>
        <taxon>Cognatilysobacter</taxon>
    </lineage>
</organism>
<keyword evidence="8" id="KW-0812">Transmembrane</keyword>
<gene>
    <name evidence="16" type="primary">fabF</name>
    <name evidence="16" type="ORF">GCM10008101_08980</name>
</gene>
<dbReference type="InterPro" id="IPR016039">
    <property type="entry name" value="Thiolase-like"/>
</dbReference>
<dbReference type="PANTHER" id="PTHR11712:SF352">
    <property type="entry name" value="3-OXOACYL-[ACYL-CARRIER-PROTEIN] SYNTHASE"/>
    <property type="match status" value="1"/>
</dbReference>
<dbReference type="SUPFAM" id="SSF53901">
    <property type="entry name" value="Thiolase-like"/>
    <property type="match status" value="2"/>
</dbReference>
<dbReference type="InterPro" id="IPR000794">
    <property type="entry name" value="Beta-ketoacyl_synthase"/>
</dbReference>
<evidence type="ECO:0000313" key="17">
    <source>
        <dbReference type="Proteomes" id="UP000643403"/>
    </source>
</evidence>
<dbReference type="PROSITE" id="PS52004">
    <property type="entry name" value="KS3_2"/>
    <property type="match status" value="1"/>
</dbReference>
<dbReference type="InterPro" id="IPR020841">
    <property type="entry name" value="PKS_Beta-ketoAc_synthase_dom"/>
</dbReference>
<keyword evidence="17" id="KW-1185">Reference proteome</keyword>
<dbReference type="InterPro" id="IPR014030">
    <property type="entry name" value="Ketoacyl_synth_N"/>
</dbReference>
<sequence length="429" mass="44579">MDIHPALKGIQVSKRRVAITGLGVLSPVGQSVPEVAAALKSGASGIRVIEVPKLTGQYPAGVVQGQFSDRFTRLERPFLDRTHEMAIVAARQAIEDAGLDDFDAYGPRAGVYYGNVNGGAVSVQNWCEEVLVNGKQKARPFTAMSIMSNSGAAQISIRHRIRGPVVTHASACGSSGVGIGEAMRAIADGYLDVAVAGGAEAPLTAALIGVFDGTRALSPVDPEDPSRSCKPFSRDRTGLVLGEGAAFLVLEAEDVALSRGATIHGYLLGYGVNSDAHHIGMPETKGQVECLRQALSNAGIDASQVQYVNAHATATIGGDVIESAAIREVFGEGPDAAFVSSTKSVHGHLLGATSALECVLTVVAMNESVLPASAHLGVVDERCRLNHVGERPRTDHPFDVAVSFSCGFGGTNAALVVGSRRSPEITANP</sequence>
<keyword evidence="4" id="KW-0536">Nodulation</keyword>
<dbReference type="Pfam" id="PF02801">
    <property type="entry name" value="Ketoacyl-synt_C"/>
    <property type="match status" value="1"/>
</dbReference>
<comment type="subcellular location">
    <subcellularLocation>
        <location evidence="1">Cell inner membrane</location>
    </subcellularLocation>
</comment>
<dbReference type="Gene3D" id="3.40.47.10">
    <property type="match status" value="1"/>
</dbReference>
<dbReference type="SMART" id="SM00825">
    <property type="entry name" value="PKS_KS"/>
    <property type="match status" value="1"/>
</dbReference>
<keyword evidence="9" id="KW-1133">Transmembrane helix</keyword>
<keyword evidence="6" id="KW-0997">Cell inner membrane</keyword>
<dbReference type="CDD" id="cd00834">
    <property type="entry name" value="KAS_I_II"/>
    <property type="match status" value="1"/>
</dbReference>
<keyword evidence="7 14" id="KW-0808">Transferase</keyword>
<accession>A0ABQ3BWG3</accession>
<evidence type="ECO:0000256" key="10">
    <source>
        <dbReference type="ARBA" id="ARBA00023136"/>
    </source>
</evidence>
<evidence type="ECO:0000256" key="12">
    <source>
        <dbReference type="ARBA" id="ARBA00039445"/>
    </source>
</evidence>
<evidence type="ECO:0000313" key="16">
    <source>
        <dbReference type="EMBL" id="GGZ57593.1"/>
    </source>
</evidence>
<dbReference type="EMBL" id="BMXY01000001">
    <property type="protein sequence ID" value="GGZ57593.1"/>
    <property type="molecule type" value="Genomic_DNA"/>
</dbReference>
<evidence type="ECO:0000256" key="8">
    <source>
        <dbReference type="ARBA" id="ARBA00022692"/>
    </source>
</evidence>
<evidence type="ECO:0000256" key="1">
    <source>
        <dbReference type="ARBA" id="ARBA00004533"/>
    </source>
</evidence>
<evidence type="ECO:0000256" key="3">
    <source>
        <dbReference type="ARBA" id="ARBA00008467"/>
    </source>
</evidence>
<evidence type="ECO:0000256" key="5">
    <source>
        <dbReference type="ARBA" id="ARBA00022475"/>
    </source>
</evidence>
<reference evidence="17" key="1">
    <citation type="journal article" date="2019" name="Int. J. Syst. Evol. Microbiol.">
        <title>The Global Catalogue of Microorganisms (GCM) 10K type strain sequencing project: providing services to taxonomists for standard genome sequencing and annotation.</title>
        <authorList>
            <consortium name="The Broad Institute Genomics Platform"/>
            <consortium name="The Broad Institute Genome Sequencing Center for Infectious Disease"/>
            <person name="Wu L."/>
            <person name="Ma J."/>
        </authorList>
    </citation>
    <scope>NUCLEOTIDE SEQUENCE [LARGE SCALE GENOMIC DNA]</scope>
    <source>
        <strain evidence="17">KCTC 22558</strain>
    </source>
</reference>
<protein>
    <recommendedName>
        <fullName evidence="12">Nodulation protein E</fullName>
    </recommendedName>
    <alternativeName>
        <fullName evidence="13">Host-specificity of nodulation protein B</fullName>
    </alternativeName>
</protein>
<comment type="function">
    <text evidence="11">Proposed to synthesize NOD factor fatty acyl chain. Involved in the synthesis of a highly unsaturated fatty acid moiety, which forms part of a lipo-oligosaccharide that is responsible for host specificity.</text>
</comment>
<comment type="pathway">
    <text evidence="2">Lipid metabolism.</text>
</comment>
<evidence type="ECO:0000256" key="7">
    <source>
        <dbReference type="ARBA" id="ARBA00022679"/>
    </source>
</evidence>
<evidence type="ECO:0000256" key="11">
    <source>
        <dbReference type="ARBA" id="ARBA00037576"/>
    </source>
</evidence>
<evidence type="ECO:0000256" key="2">
    <source>
        <dbReference type="ARBA" id="ARBA00005189"/>
    </source>
</evidence>
<evidence type="ECO:0000256" key="14">
    <source>
        <dbReference type="RuleBase" id="RU003694"/>
    </source>
</evidence>
<evidence type="ECO:0000256" key="13">
    <source>
        <dbReference type="ARBA" id="ARBA00041756"/>
    </source>
</evidence>
<evidence type="ECO:0000256" key="6">
    <source>
        <dbReference type="ARBA" id="ARBA00022519"/>
    </source>
</evidence>